<feature type="domain" description="EthD" evidence="2">
    <location>
        <begin position="12"/>
        <end position="118"/>
    </location>
</feature>
<evidence type="ECO:0000313" key="4">
    <source>
        <dbReference type="Proteomes" id="UP000829364"/>
    </source>
</evidence>
<dbReference type="OrthoDB" id="2519291at2759"/>
<accession>A0A9Q8VGT2</accession>
<organism evidence="3 4">
    <name type="scientific">Purpureocillium takamizusanense</name>
    <dbReference type="NCBI Taxonomy" id="2060973"/>
    <lineage>
        <taxon>Eukaryota</taxon>
        <taxon>Fungi</taxon>
        <taxon>Dikarya</taxon>
        <taxon>Ascomycota</taxon>
        <taxon>Pezizomycotina</taxon>
        <taxon>Sordariomycetes</taxon>
        <taxon>Hypocreomycetidae</taxon>
        <taxon>Hypocreales</taxon>
        <taxon>Ophiocordycipitaceae</taxon>
        <taxon>Purpureocillium</taxon>
    </lineage>
</organism>
<protein>
    <recommendedName>
        <fullName evidence="2">EthD domain-containing protein</fullName>
    </recommendedName>
</protein>
<dbReference type="AlphaFoldDB" id="A0A9Q8VGT2"/>
<gene>
    <name evidence="3" type="ORF">JDV02_009868</name>
</gene>
<dbReference type="EMBL" id="CP086363">
    <property type="protein sequence ID" value="UNI24092.1"/>
    <property type="molecule type" value="Genomic_DNA"/>
</dbReference>
<proteinExistence type="inferred from homology"/>
<dbReference type="InterPro" id="IPR009799">
    <property type="entry name" value="EthD_dom"/>
</dbReference>
<dbReference type="InterPro" id="IPR011008">
    <property type="entry name" value="Dimeric_a/b-barrel"/>
</dbReference>
<evidence type="ECO:0000256" key="1">
    <source>
        <dbReference type="ARBA" id="ARBA00005986"/>
    </source>
</evidence>
<evidence type="ECO:0000313" key="3">
    <source>
        <dbReference type="EMBL" id="UNI24092.1"/>
    </source>
</evidence>
<dbReference type="Proteomes" id="UP000829364">
    <property type="component" value="Chromosome 10"/>
</dbReference>
<dbReference type="Pfam" id="PF07110">
    <property type="entry name" value="EthD"/>
    <property type="match status" value="1"/>
</dbReference>
<dbReference type="GO" id="GO:0016491">
    <property type="term" value="F:oxidoreductase activity"/>
    <property type="evidence" value="ECO:0007669"/>
    <property type="project" value="InterPro"/>
</dbReference>
<sequence>MVFKVLLFAYRKPGLSPTEFRDHLEGRHMDLLKRLFGTAFPVSHVRRYIHRRAAEEEEEEHRDHYPATVLVGEQADFAYDVISELTFADEDAFRVFFAQYQSEEVAAEIREDEERFLDVGRLRAVVLGEVCETVR</sequence>
<reference evidence="3" key="1">
    <citation type="submission" date="2021-11" db="EMBL/GenBank/DDBJ databases">
        <title>Purpureocillium_takamizusanense_genome.</title>
        <authorList>
            <person name="Nguyen N.-H."/>
        </authorList>
    </citation>
    <scope>NUCLEOTIDE SEQUENCE</scope>
    <source>
        <strain evidence="3">PT3</strain>
    </source>
</reference>
<dbReference type="Gene3D" id="3.30.70.100">
    <property type="match status" value="1"/>
</dbReference>
<keyword evidence="4" id="KW-1185">Reference proteome</keyword>
<dbReference type="RefSeq" id="XP_047847573.1">
    <property type="nucleotide sequence ID" value="XM_047991561.1"/>
</dbReference>
<comment type="similarity">
    <text evidence="1">Belongs to the tpcK family.</text>
</comment>
<name>A0A9Q8VGT2_9HYPO</name>
<dbReference type="SUPFAM" id="SSF54909">
    <property type="entry name" value="Dimeric alpha+beta barrel"/>
    <property type="match status" value="1"/>
</dbReference>
<dbReference type="GeneID" id="72071813"/>
<evidence type="ECO:0000259" key="2">
    <source>
        <dbReference type="Pfam" id="PF07110"/>
    </source>
</evidence>
<dbReference type="KEGG" id="ptkz:JDV02_009868"/>